<keyword evidence="2" id="KW-0378">Hydrolase</keyword>
<evidence type="ECO:0000256" key="2">
    <source>
        <dbReference type="ARBA" id="ARBA00022801"/>
    </source>
</evidence>
<dbReference type="InterPro" id="IPR044925">
    <property type="entry name" value="His-Me_finger_sf"/>
</dbReference>
<sequence>MKKILLITLLVMFSLSVISLDVDIPADKSDAVLKQYQELLSDSKDLKNRLRDLIAKGHKNLGYKKARAYMFLTLFNENGKVEVQYTGKVLAVKDSLPNANVMNTEHIWPQSRFGRNLVDLKKCDLHHLMPTDSKVNSRRGNYPFGVVISSIYQRKGSMLGYDVYRKLVFEPRDEVKGDIARAMFYFSIRYSTLLDDRQENTLRKWSKLDPVDDKERKRNKMIFEFQGNRNPFIDVPGLESRIRDF</sequence>
<evidence type="ECO:0000256" key="3">
    <source>
        <dbReference type="SAM" id="SignalP"/>
    </source>
</evidence>
<dbReference type="InterPro" id="IPR007346">
    <property type="entry name" value="Endonuclease-I"/>
</dbReference>
<dbReference type="GO" id="GO:0004519">
    <property type="term" value="F:endonuclease activity"/>
    <property type="evidence" value="ECO:0007669"/>
    <property type="project" value="UniProtKB-KW"/>
</dbReference>
<proteinExistence type="predicted"/>
<dbReference type="PANTHER" id="PTHR33607:SF2">
    <property type="entry name" value="ENDONUCLEASE-1"/>
    <property type="match status" value="1"/>
</dbReference>
<feature type="signal peptide" evidence="3">
    <location>
        <begin position="1"/>
        <end position="19"/>
    </location>
</feature>
<dbReference type="Proteomes" id="UP000234857">
    <property type="component" value="Unassembled WGS sequence"/>
</dbReference>
<organism evidence="4 5">
    <name type="scientific">Muiribacterium halophilum</name>
    <dbReference type="NCBI Taxonomy" id="2053465"/>
    <lineage>
        <taxon>Bacteria</taxon>
        <taxon>Candidatus Muiribacteriota</taxon>
        <taxon>Candidatus Muiribacteriia</taxon>
        <taxon>Candidatus Muiribacteriales</taxon>
        <taxon>Candidatus Muiribacteriaceae</taxon>
        <taxon>Candidatus Muiribacterium</taxon>
    </lineage>
</organism>
<evidence type="ECO:0000313" key="4">
    <source>
        <dbReference type="EMBL" id="PLX17575.1"/>
    </source>
</evidence>
<evidence type="ECO:0000313" key="5">
    <source>
        <dbReference type="Proteomes" id="UP000234857"/>
    </source>
</evidence>
<keyword evidence="3" id="KW-0732">Signal</keyword>
<comment type="caution">
    <text evidence="4">The sequence shown here is derived from an EMBL/GenBank/DDBJ whole genome shotgun (WGS) entry which is preliminary data.</text>
</comment>
<dbReference type="AlphaFoldDB" id="A0A2N5ZFU4"/>
<dbReference type="PANTHER" id="PTHR33607">
    <property type="entry name" value="ENDONUCLEASE-1"/>
    <property type="match status" value="1"/>
</dbReference>
<feature type="chain" id="PRO_5014730335" evidence="3">
    <location>
        <begin position="20"/>
        <end position="245"/>
    </location>
</feature>
<reference evidence="4 5" key="1">
    <citation type="submission" date="2017-11" db="EMBL/GenBank/DDBJ databases">
        <title>Genome-resolved metagenomics identifies genetic mobility, metabolic interactions, and unexpected diversity in perchlorate-reducing communities.</title>
        <authorList>
            <person name="Barnum T.P."/>
            <person name="Figueroa I.A."/>
            <person name="Carlstrom C.I."/>
            <person name="Lucas L.N."/>
            <person name="Engelbrektson A.L."/>
            <person name="Coates J.D."/>
        </authorList>
    </citation>
    <scope>NUCLEOTIDE SEQUENCE [LARGE SCALE GENOMIC DNA]</scope>
    <source>
        <strain evidence="4">BM706</strain>
    </source>
</reference>
<evidence type="ECO:0000256" key="1">
    <source>
        <dbReference type="ARBA" id="ARBA00022722"/>
    </source>
</evidence>
<protein>
    <submittedName>
        <fullName evidence="4">Endonuclease I</fullName>
    </submittedName>
</protein>
<name>A0A2N5ZFU4_MUIH1</name>
<dbReference type="GO" id="GO:0016787">
    <property type="term" value="F:hydrolase activity"/>
    <property type="evidence" value="ECO:0007669"/>
    <property type="project" value="UniProtKB-KW"/>
</dbReference>
<accession>A0A2N5ZFU4</accession>
<keyword evidence="1" id="KW-0540">Nuclease</keyword>
<gene>
    <name evidence="4" type="ORF">C0601_07405</name>
</gene>
<keyword evidence="4" id="KW-0255">Endonuclease</keyword>
<dbReference type="Pfam" id="PF04231">
    <property type="entry name" value="Endonuclease_1"/>
    <property type="match status" value="1"/>
</dbReference>
<dbReference type="EMBL" id="PKTG01000085">
    <property type="protein sequence ID" value="PLX17575.1"/>
    <property type="molecule type" value="Genomic_DNA"/>
</dbReference>
<dbReference type="SUPFAM" id="SSF54060">
    <property type="entry name" value="His-Me finger endonucleases"/>
    <property type="match status" value="1"/>
</dbReference>